<organism evidence="1 2">
    <name type="scientific">Hypoxylon rubiginosum</name>
    <dbReference type="NCBI Taxonomy" id="110542"/>
    <lineage>
        <taxon>Eukaryota</taxon>
        <taxon>Fungi</taxon>
        <taxon>Dikarya</taxon>
        <taxon>Ascomycota</taxon>
        <taxon>Pezizomycotina</taxon>
        <taxon>Sordariomycetes</taxon>
        <taxon>Xylariomycetidae</taxon>
        <taxon>Xylariales</taxon>
        <taxon>Hypoxylaceae</taxon>
        <taxon>Hypoxylon</taxon>
    </lineage>
</organism>
<protein>
    <submittedName>
        <fullName evidence="1">Uncharacterized protein</fullName>
    </submittedName>
</protein>
<accession>A0ACC0CKT8</accession>
<comment type="caution">
    <text evidence="1">The sequence shown here is derived from an EMBL/GenBank/DDBJ whole genome shotgun (WGS) entry which is preliminary data.</text>
</comment>
<gene>
    <name evidence="1" type="ORF">F4821DRAFT_40840</name>
</gene>
<proteinExistence type="predicted"/>
<dbReference type="Proteomes" id="UP001497680">
    <property type="component" value="Unassembled WGS sequence"/>
</dbReference>
<keyword evidence="2" id="KW-1185">Reference proteome</keyword>
<reference evidence="1 2" key="1">
    <citation type="journal article" date="2022" name="New Phytol.">
        <title>Ecological generalism drives hyperdiversity of secondary metabolite gene clusters in xylarialean endophytes.</title>
        <authorList>
            <person name="Franco M.E.E."/>
            <person name="Wisecaver J.H."/>
            <person name="Arnold A.E."/>
            <person name="Ju Y.M."/>
            <person name="Slot J.C."/>
            <person name="Ahrendt S."/>
            <person name="Moore L.P."/>
            <person name="Eastman K.E."/>
            <person name="Scott K."/>
            <person name="Konkel Z."/>
            <person name="Mondo S.J."/>
            <person name="Kuo A."/>
            <person name="Hayes R.D."/>
            <person name="Haridas S."/>
            <person name="Andreopoulos B."/>
            <person name="Riley R."/>
            <person name="LaButti K."/>
            <person name="Pangilinan J."/>
            <person name="Lipzen A."/>
            <person name="Amirebrahimi M."/>
            <person name="Yan J."/>
            <person name="Adam C."/>
            <person name="Keymanesh K."/>
            <person name="Ng V."/>
            <person name="Louie K."/>
            <person name="Northen T."/>
            <person name="Drula E."/>
            <person name="Henrissat B."/>
            <person name="Hsieh H.M."/>
            <person name="Youens-Clark K."/>
            <person name="Lutzoni F."/>
            <person name="Miadlikowska J."/>
            <person name="Eastwood D.C."/>
            <person name="Hamelin R.C."/>
            <person name="Grigoriev I.V."/>
            <person name="U'Ren J.M."/>
        </authorList>
    </citation>
    <scope>NUCLEOTIDE SEQUENCE [LARGE SCALE GENOMIC DNA]</scope>
    <source>
        <strain evidence="1 2">ER1909</strain>
    </source>
</reference>
<name>A0ACC0CKT8_9PEZI</name>
<evidence type="ECO:0000313" key="1">
    <source>
        <dbReference type="EMBL" id="KAI6080945.1"/>
    </source>
</evidence>
<dbReference type="EMBL" id="MU394414">
    <property type="protein sequence ID" value="KAI6080945.1"/>
    <property type="molecule type" value="Genomic_DNA"/>
</dbReference>
<evidence type="ECO:0000313" key="2">
    <source>
        <dbReference type="Proteomes" id="UP001497680"/>
    </source>
</evidence>
<sequence>MDPVTALSVAAAAAQFTQIAIKLTKRITVFMSKDAEGPIAFIESLRNQLHLLDYTCRRIKEGLTVYQDKFQADELTTLGECLSSLGRDGEKLDKLLNSYLPSDKASTPAKLLAVLKSIAADIEIKSVIDRIKELHGVLERFIIAWVAFKDGVAFDLQTERSRQRSRLDTIYQVSRHEVLHFVDRPLILDEIDRLFGDADIHQPRIAILQGMGGQGKTQLALRYCANSRLRNIYDCIFWIDASTRASTLRGLEDISEELNDNGQALPDSEARIAFVRRKLAADSLKWLLVFDNYDDPAAFDLRDYIPSGLCGNTLITSRSTDTRRIGPIVHISGMTEGEAIQLLFKQLDIPDDGKNQVAAAEIVRRLGYLPLAIDQAGAYMKAECLPLTDFISHYEQSAREVLQSVPSLWEYNDPATREAKTVSTTWNLSFTLLKPNTPTGALKVTVLSLLAFFDEHEISEELFETYYSADVRNQQLEWMSLFTDGQQQWSSRKFDSIMREFLQLSLITSHDRDGKETGKYAFVSLHPLVRDWINLRQDVDTYRKNFTTFTRILAASLSSKFWEDSHFDFGFRMSESESRRLERHVIPWIREFKTHKPNLCPTIVIPERDTGYAAITAEQLLAEFLDDMGEHESSCEVLRWLWEYYGTSDDLELRIKFGAGYQEIFSLCNMYEYEQAVVKSREKYQFWRSVLGVDGSADDMLHISFMVLIYPLSLTVSLEDKREVVDLCQCELERIPNDVRNLSRRHHILVEVLTAADILNQNDIRDSTLNVILCEAVAHGGNDYGKGIWSNSNWYNVTQLAIRLSDDLHTIEQLTEAAVKWVMYKYGPNHTEVVYFDIIRAKYLRRAGKLVEAEVMARDCISKAACMWHADSLYGRAYEVLGNILEDQKRYEEAYEARNSVLLATRGPNLEWNRIRLLHLCGRVALRFNVSLAHTHLTMRLQLSKNTGHWDVIIYDIMWLSYAKAKLGTDKATQEALDVLIEGLEVYGLEIVHRRGNTPRKYLREIDATINLEDSNSAQSLAEDESVRGSLMRKFHGYYGFDLLIRVARQLLQTSNTKAAEQIYQLARNTFDNAMDMEECIVTDFLKSVFRYTKLHYRFDGDKKIIQDTLEWAKHTVCGKCENGMNGLEDWWDEATIDLMELIGPEVGRKHRVIWKPIQRLSDRFSRAVSFNSSGLSSSSSELSIQHGLGSAHSVATSLAGPASARLRGRSILRKT</sequence>